<dbReference type="InterPro" id="IPR003593">
    <property type="entry name" value="AAA+_ATPase"/>
</dbReference>
<evidence type="ECO:0000259" key="1">
    <source>
        <dbReference type="SMART" id="SM00382"/>
    </source>
</evidence>
<dbReference type="CDD" id="cd19481">
    <property type="entry name" value="RecA-like_protease"/>
    <property type="match status" value="1"/>
</dbReference>
<protein>
    <submittedName>
        <fullName evidence="2">AAA family ATPase</fullName>
    </submittedName>
</protein>
<dbReference type="PANTHER" id="PTHR23076">
    <property type="entry name" value="METALLOPROTEASE M41 FTSH"/>
    <property type="match status" value="1"/>
</dbReference>
<organism evidence="2 3">
    <name type="scientific">Phaeobacter gallaeciensis</name>
    <dbReference type="NCBI Taxonomy" id="60890"/>
    <lineage>
        <taxon>Bacteria</taxon>
        <taxon>Pseudomonadati</taxon>
        <taxon>Pseudomonadota</taxon>
        <taxon>Alphaproteobacteria</taxon>
        <taxon>Rhodobacterales</taxon>
        <taxon>Roseobacteraceae</taxon>
        <taxon>Phaeobacter</taxon>
    </lineage>
</organism>
<accession>A0ABD4XFK0</accession>
<dbReference type="SUPFAM" id="SSF52540">
    <property type="entry name" value="P-loop containing nucleoside triphosphate hydrolases"/>
    <property type="match status" value="1"/>
</dbReference>
<dbReference type="Pfam" id="PF01434">
    <property type="entry name" value="Peptidase_M41"/>
    <property type="match status" value="1"/>
</dbReference>
<dbReference type="InterPro" id="IPR027417">
    <property type="entry name" value="P-loop_NTPase"/>
</dbReference>
<sequence>MSNTPTWHPYARFILRRLQHAERDTSYDAEDENRKIPAQELPAQTLLEALDDLPAMQRLDNEELYTLSETGADGWAIDADGNDMPQHYTAPSTILMCLRLAATFGTHQNFCATSLAPHGVMVINEIPTSQLDIACTQIGRVFLPPSWTAQTYAARRGEEQVLQLIRPTVGREGTICLAGMRDFEHRLLGSLAQPHPLLVLWPEGLRLDPDLKRILPKPVRLAPVDPEMMLMLLEQTHSTTGKIDHARVAPLLPHSAALQSMDEQVLIAALRAPNAGAAASKLAEILQASQADNGALTLTDIKGASPAHQAARDIVEDLRAWHDGKANWTEIPHSLLISGEPGVGKSVLARAIAASADVPLIEASFGGWQSCGHLGDMLGAMRKSFTEATRNKPSVLFIDEIDSAGARDTSDRHGSHYRRNVINQFLAEVDALMRDEGVLLIGACNHPNNLDPAILRSGRFDRHAELDRPPLAQIQHMLERALPTDHNSIELARAFAGQTPAEIDASLRAARASARRAGRSCDAAWVLAQMPKETPRAKARQRRIAIHECGHALMATLLSAAPVERVTISKNGGQTIRPSAVYEGTLCEFEDEMTILLGGRAAERILLGDISAGAGGGDGSDLQQATQVQLACDREVGLGIHGNGWMGPAVMKHLTPNERDRLRVKLDRFERRAQSLLDPHRDQLARLAEHLLTVREMDTADLRPWLEHLAPSAAEQVDSSTATIHPQ</sequence>
<proteinExistence type="predicted"/>
<evidence type="ECO:0000313" key="2">
    <source>
        <dbReference type="EMBL" id="MDE4168205.1"/>
    </source>
</evidence>
<evidence type="ECO:0000313" key="3">
    <source>
        <dbReference type="Proteomes" id="UP001218364"/>
    </source>
</evidence>
<dbReference type="RefSeq" id="WP_274840342.1">
    <property type="nucleotide sequence ID" value="NZ_JARCJF010000027.1"/>
</dbReference>
<reference evidence="2 3" key="1">
    <citation type="submission" date="2023-02" db="EMBL/GenBank/DDBJ databases">
        <title>Population genomics of bacteria associated with diatom.</title>
        <authorList>
            <person name="Xie J."/>
            <person name="Wang H."/>
        </authorList>
    </citation>
    <scope>NUCLEOTIDE SEQUENCE [LARGE SCALE GENOMIC DNA]</scope>
    <source>
        <strain evidence="2 3">PT47_8</strain>
    </source>
</reference>
<dbReference type="PANTHER" id="PTHR23076:SF97">
    <property type="entry name" value="ATP-DEPENDENT ZINC METALLOPROTEASE YME1L1"/>
    <property type="match status" value="1"/>
</dbReference>
<name>A0ABD4XFK0_9RHOB</name>
<dbReference type="Gene3D" id="3.40.50.300">
    <property type="entry name" value="P-loop containing nucleotide triphosphate hydrolases"/>
    <property type="match status" value="1"/>
</dbReference>
<gene>
    <name evidence="2" type="ORF">PXK24_21205</name>
</gene>
<dbReference type="InterPro" id="IPR000642">
    <property type="entry name" value="Peptidase_M41"/>
</dbReference>
<dbReference type="EMBL" id="JARCJK010000027">
    <property type="protein sequence ID" value="MDE4168205.1"/>
    <property type="molecule type" value="Genomic_DNA"/>
</dbReference>
<dbReference type="Pfam" id="PF00004">
    <property type="entry name" value="AAA"/>
    <property type="match status" value="1"/>
</dbReference>
<dbReference type="InterPro" id="IPR037219">
    <property type="entry name" value="Peptidase_M41-like"/>
</dbReference>
<dbReference type="AlphaFoldDB" id="A0ABD4XFK0"/>
<dbReference type="SMART" id="SM00382">
    <property type="entry name" value="AAA"/>
    <property type="match status" value="1"/>
</dbReference>
<comment type="caution">
    <text evidence="2">The sequence shown here is derived from an EMBL/GenBank/DDBJ whole genome shotgun (WGS) entry which is preliminary data.</text>
</comment>
<feature type="domain" description="AAA+ ATPase" evidence="1">
    <location>
        <begin position="331"/>
        <end position="470"/>
    </location>
</feature>
<dbReference type="SUPFAM" id="SSF140990">
    <property type="entry name" value="FtsH protease domain-like"/>
    <property type="match status" value="1"/>
</dbReference>
<dbReference type="Gene3D" id="1.20.58.760">
    <property type="entry name" value="Peptidase M41"/>
    <property type="match status" value="1"/>
</dbReference>
<dbReference type="Proteomes" id="UP001218364">
    <property type="component" value="Unassembled WGS sequence"/>
</dbReference>
<dbReference type="InterPro" id="IPR003959">
    <property type="entry name" value="ATPase_AAA_core"/>
</dbReference>